<evidence type="ECO:0000313" key="3">
    <source>
        <dbReference type="EMBL" id="XDQ68366.1"/>
    </source>
</evidence>
<evidence type="ECO:0000256" key="1">
    <source>
        <dbReference type="ARBA" id="ARBA00023172"/>
    </source>
</evidence>
<dbReference type="GO" id="GO:0015074">
    <property type="term" value="P:DNA integration"/>
    <property type="evidence" value="ECO:0007669"/>
    <property type="project" value="InterPro"/>
</dbReference>
<dbReference type="PANTHER" id="PTHR30349">
    <property type="entry name" value="PHAGE INTEGRASE-RELATED"/>
    <property type="match status" value="1"/>
</dbReference>
<evidence type="ECO:0000259" key="2">
    <source>
        <dbReference type="PROSITE" id="PS51898"/>
    </source>
</evidence>
<dbReference type="InterPro" id="IPR013762">
    <property type="entry name" value="Integrase-like_cat_sf"/>
</dbReference>
<feature type="domain" description="Tyr recombinase" evidence="2">
    <location>
        <begin position="1"/>
        <end position="167"/>
    </location>
</feature>
<dbReference type="GO" id="GO:0003677">
    <property type="term" value="F:DNA binding"/>
    <property type="evidence" value="ECO:0007669"/>
    <property type="project" value="InterPro"/>
</dbReference>
<dbReference type="GO" id="GO:0006310">
    <property type="term" value="P:DNA recombination"/>
    <property type="evidence" value="ECO:0007669"/>
    <property type="project" value="UniProtKB-KW"/>
</dbReference>
<gene>
    <name evidence="3" type="ORF">AB5J50_50330</name>
</gene>
<keyword evidence="1" id="KW-0233">DNA recombination</keyword>
<dbReference type="PANTHER" id="PTHR30349:SF81">
    <property type="entry name" value="TYROSINE RECOMBINASE XERC"/>
    <property type="match status" value="1"/>
</dbReference>
<dbReference type="InterPro" id="IPR002104">
    <property type="entry name" value="Integrase_catalytic"/>
</dbReference>
<dbReference type="RefSeq" id="WP_369265185.1">
    <property type="nucleotide sequence ID" value="NZ_CP163440.1"/>
</dbReference>
<sequence length="193" mass="21362">MEVAEDNVRLALASIDEPACVSSGARASELLGVQLGDVEWTKGQLWVISKGTRLRQAVPVSPEALAYLAGYLEEAGLPAGCNPVWRTRRGEPKPLSYWAARRILQRADEQLGTNWTLHDLRHTAATRMARDPALTLLEVQTILRHAHLSTTALYTAVRLDDLLDQLAEHYPAADRTGPVVSDVRRRRHCGGLR</sequence>
<protein>
    <submittedName>
        <fullName evidence="3">Tyrosine-type recombinase/integrase</fullName>
    </submittedName>
</protein>
<dbReference type="PROSITE" id="PS51898">
    <property type="entry name" value="TYR_RECOMBINASE"/>
    <property type="match status" value="1"/>
</dbReference>
<name>A0AB39SNA1_9ACTN</name>
<dbReference type="InterPro" id="IPR050090">
    <property type="entry name" value="Tyrosine_recombinase_XerCD"/>
</dbReference>
<reference evidence="3" key="1">
    <citation type="submission" date="2024-07" db="EMBL/GenBank/DDBJ databases">
        <authorList>
            <person name="Yu S.T."/>
        </authorList>
    </citation>
    <scope>NUCLEOTIDE SEQUENCE</scope>
    <source>
        <strain evidence="3">R35</strain>
    </source>
</reference>
<dbReference type="SUPFAM" id="SSF56349">
    <property type="entry name" value="DNA breaking-rejoining enzymes"/>
    <property type="match status" value="1"/>
</dbReference>
<dbReference type="CDD" id="cd00397">
    <property type="entry name" value="DNA_BRE_C"/>
    <property type="match status" value="1"/>
</dbReference>
<dbReference type="InterPro" id="IPR011010">
    <property type="entry name" value="DNA_brk_join_enz"/>
</dbReference>
<proteinExistence type="predicted"/>
<dbReference type="Gene3D" id="1.10.443.10">
    <property type="entry name" value="Intergrase catalytic core"/>
    <property type="match status" value="1"/>
</dbReference>
<dbReference type="Pfam" id="PF00589">
    <property type="entry name" value="Phage_integrase"/>
    <property type="match status" value="1"/>
</dbReference>
<accession>A0AB39SNA1</accession>
<dbReference type="AlphaFoldDB" id="A0AB39SNA1"/>
<organism evidence="3">
    <name type="scientific">Streptomyces sp. R35</name>
    <dbReference type="NCBI Taxonomy" id="3238630"/>
    <lineage>
        <taxon>Bacteria</taxon>
        <taxon>Bacillati</taxon>
        <taxon>Actinomycetota</taxon>
        <taxon>Actinomycetes</taxon>
        <taxon>Kitasatosporales</taxon>
        <taxon>Streptomycetaceae</taxon>
        <taxon>Streptomyces</taxon>
    </lineage>
</organism>
<dbReference type="EMBL" id="CP163440">
    <property type="protein sequence ID" value="XDQ68366.1"/>
    <property type="molecule type" value="Genomic_DNA"/>
</dbReference>